<dbReference type="Gene3D" id="1.25.40.10">
    <property type="entry name" value="Tetratricopeptide repeat domain"/>
    <property type="match status" value="1"/>
</dbReference>
<keyword evidence="4" id="KW-1185">Reference proteome</keyword>
<feature type="region of interest" description="Disordered" evidence="1">
    <location>
        <begin position="204"/>
        <end position="226"/>
    </location>
</feature>
<feature type="region of interest" description="Disordered" evidence="1">
    <location>
        <begin position="241"/>
        <end position="343"/>
    </location>
</feature>
<keyword evidence="2" id="KW-0472">Membrane</keyword>
<reference evidence="3" key="1">
    <citation type="submission" date="2022-06" db="EMBL/GenBank/DDBJ databases">
        <title>Aeoliella straminimaris, a novel planctomycete from sediments.</title>
        <authorList>
            <person name="Vitorino I.R."/>
            <person name="Lage O.M."/>
        </authorList>
    </citation>
    <scope>NUCLEOTIDE SEQUENCE</scope>
    <source>
        <strain evidence="3">ICT_H6.2</strain>
    </source>
</reference>
<evidence type="ECO:0008006" key="5">
    <source>
        <dbReference type="Google" id="ProtNLM"/>
    </source>
</evidence>
<feature type="compositionally biased region" description="Low complexity" evidence="1">
    <location>
        <begin position="280"/>
        <end position="289"/>
    </location>
</feature>
<accession>A0A9X2F927</accession>
<gene>
    <name evidence="3" type="ORF">NG895_11920</name>
</gene>
<evidence type="ECO:0000256" key="1">
    <source>
        <dbReference type="SAM" id="MobiDB-lite"/>
    </source>
</evidence>
<dbReference type="AlphaFoldDB" id="A0A9X2F927"/>
<organism evidence="3 4">
    <name type="scientific">Aeoliella straminimaris</name>
    <dbReference type="NCBI Taxonomy" id="2954799"/>
    <lineage>
        <taxon>Bacteria</taxon>
        <taxon>Pseudomonadati</taxon>
        <taxon>Planctomycetota</taxon>
        <taxon>Planctomycetia</taxon>
        <taxon>Pirellulales</taxon>
        <taxon>Lacipirellulaceae</taxon>
        <taxon>Aeoliella</taxon>
    </lineage>
</organism>
<dbReference type="RefSeq" id="WP_252852725.1">
    <property type="nucleotide sequence ID" value="NZ_JAMXLR010000036.1"/>
</dbReference>
<keyword evidence="2" id="KW-1133">Transmembrane helix</keyword>
<dbReference type="InterPro" id="IPR011990">
    <property type="entry name" value="TPR-like_helical_dom_sf"/>
</dbReference>
<proteinExistence type="predicted"/>
<keyword evidence="2" id="KW-0812">Transmembrane</keyword>
<evidence type="ECO:0000313" key="3">
    <source>
        <dbReference type="EMBL" id="MCO6044615.1"/>
    </source>
</evidence>
<feature type="transmembrane region" description="Helical" evidence="2">
    <location>
        <begin position="28"/>
        <end position="49"/>
    </location>
</feature>
<evidence type="ECO:0000313" key="4">
    <source>
        <dbReference type="Proteomes" id="UP001155241"/>
    </source>
</evidence>
<dbReference type="EMBL" id="JAMXLR010000036">
    <property type="protein sequence ID" value="MCO6044615.1"/>
    <property type="molecule type" value="Genomic_DNA"/>
</dbReference>
<sequence length="343" mass="36844">MKSEERHELETNSLAKFLSEGSDKLGPYASYLVYGVLAVVALWAIISLTTGNMRAKQEREWDSYTIATLPGMYDAVALRSAAEEYPNQPVGELADIAWADGQLTDGCNTYFSNKTQAMESLDGAAEAYQRLAKSTSNKVLKSRAQLGYAKALEAKGEIKDAIAAYEKVTGTFSEIADERVKELEAVDAEKYGDWLARATGSTRAPSFGAGGMPGFSPDSLGLPGDDTAAQRQETERLLNEFDRLQGMLPDSPAGDRYDATEEGDDAPKADPFADIPSPGAATETPAAEESSSEEPATEEPMTEEESTTEEAVVEEPTAEEPAAEEPATESPAEETPAEEPKDE</sequence>
<comment type="caution">
    <text evidence="3">The sequence shown here is derived from an EMBL/GenBank/DDBJ whole genome shotgun (WGS) entry which is preliminary data.</text>
</comment>
<feature type="compositionally biased region" description="Acidic residues" evidence="1">
    <location>
        <begin position="290"/>
        <end position="343"/>
    </location>
</feature>
<protein>
    <recommendedName>
        <fullName evidence="5">Tetratricopeptide repeat protein</fullName>
    </recommendedName>
</protein>
<evidence type="ECO:0000256" key="2">
    <source>
        <dbReference type="SAM" id="Phobius"/>
    </source>
</evidence>
<name>A0A9X2F927_9BACT</name>
<dbReference type="Proteomes" id="UP001155241">
    <property type="component" value="Unassembled WGS sequence"/>
</dbReference>